<sequence>MSNKLGKRLSALDEEISQQDLVTSLGYLCKSTQAGNARRDEHSKAWAGIAKIIYISHDDALKSMEPHIQRALTVAKTHELSVQLLHFVRALLYRMPSLRKSNMKTLTAFVPRVLKFAAKLRDDLVTRVACDIAAVSLADASELQLLRSLYDAVDHLPFTFTVGSGPSSFEMKVKQPSMCFRLIALAFEVHASKLRYSRIGMSVALEEWLDMATSVLQMDPCIHDAVFSWICSVILCGGFSVQPLYKKLLSMIEYGHPSVLYYRFIEAFATHLSITHQPLKMLLNSVRYPLCKQEYGEAYAGAMSALLMKQNFLLKEEDIEEVKARTCTELTDFPRSVPAIRILNALLTIDTSCSPVEFAQSLYPRLKSIHNSSLDCETRWCWSLSGMVTRLQTETVFFSLQQNSVHVEQQRRVQAIHHPKRTNTKTDTIASPEVEDLVHCETPVPERELRPEAGVEGSGVLTVTEERIKLISMNGGCEESIASAAKDQRIVKASNSTRKRNSQISTQHEHVLSPSCSVSTPNDMPISALKYGLHASPHRTTNDDFGHSDDSDSVVIISDEESLPKRPKVVDGQASERKSTNVVSGNSAESVDDILAIFES</sequence>
<evidence type="ECO:0000313" key="3">
    <source>
        <dbReference type="Proteomes" id="UP000050794"/>
    </source>
</evidence>
<dbReference type="AlphaFoldDB" id="A0A183UPZ5"/>
<dbReference type="Proteomes" id="UP000050794">
    <property type="component" value="Unassembled WGS sequence"/>
</dbReference>
<protein>
    <submittedName>
        <fullName evidence="4">Rif1_N domain-containing protein</fullName>
    </submittedName>
</protein>
<proteinExistence type="predicted"/>
<dbReference type="WBParaSite" id="TCNE_0001056501-mRNA-1">
    <property type="protein sequence ID" value="TCNE_0001056501-mRNA-1"/>
    <property type="gene ID" value="TCNE_0001056501"/>
</dbReference>
<evidence type="ECO:0000256" key="1">
    <source>
        <dbReference type="SAM" id="MobiDB-lite"/>
    </source>
</evidence>
<name>A0A183UPZ5_TOXCA</name>
<reference evidence="4" key="1">
    <citation type="submission" date="2016-06" db="UniProtKB">
        <authorList>
            <consortium name="WormBaseParasite"/>
        </authorList>
    </citation>
    <scope>IDENTIFICATION</scope>
</reference>
<feature type="region of interest" description="Disordered" evidence="1">
    <location>
        <begin position="556"/>
        <end position="587"/>
    </location>
</feature>
<gene>
    <name evidence="2" type="ORF">TCNE_LOCUS10565</name>
</gene>
<organism evidence="3 4">
    <name type="scientific">Toxocara canis</name>
    <name type="common">Canine roundworm</name>
    <dbReference type="NCBI Taxonomy" id="6265"/>
    <lineage>
        <taxon>Eukaryota</taxon>
        <taxon>Metazoa</taxon>
        <taxon>Ecdysozoa</taxon>
        <taxon>Nematoda</taxon>
        <taxon>Chromadorea</taxon>
        <taxon>Rhabditida</taxon>
        <taxon>Spirurina</taxon>
        <taxon>Ascaridomorpha</taxon>
        <taxon>Ascaridoidea</taxon>
        <taxon>Toxocaridae</taxon>
        <taxon>Toxocara</taxon>
    </lineage>
</organism>
<dbReference type="EMBL" id="UYWY01020542">
    <property type="protein sequence ID" value="VDM41886.1"/>
    <property type="molecule type" value="Genomic_DNA"/>
</dbReference>
<accession>A0A183UPZ5</accession>
<keyword evidence="3" id="KW-1185">Reference proteome</keyword>
<reference evidence="2 3" key="2">
    <citation type="submission" date="2018-11" db="EMBL/GenBank/DDBJ databases">
        <authorList>
            <consortium name="Pathogen Informatics"/>
        </authorList>
    </citation>
    <scope>NUCLEOTIDE SEQUENCE [LARGE SCALE GENOMIC DNA]</scope>
</reference>
<evidence type="ECO:0000313" key="4">
    <source>
        <dbReference type="WBParaSite" id="TCNE_0001056501-mRNA-1"/>
    </source>
</evidence>
<evidence type="ECO:0000313" key="2">
    <source>
        <dbReference type="EMBL" id="VDM41886.1"/>
    </source>
</evidence>